<feature type="compositionally biased region" description="Polar residues" evidence="2">
    <location>
        <begin position="1174"/>
        <end position="1190"/>
    </location>
</feature>
<feature type="coiled-coil region" evidence="1">
    <location>
        <begin position="161"/>
        <end position="195"/>
    </location>
</feature>
<comment type="caution">
    <text evidence="3">The sequence shown here is derived from an EMBL/GenBank/DDBJ whole genome shotgun (WGS) entry which is preliminary data.</text>
</comment>
<feature type="compositionally biased region" description="Basic and acidic residues" evidence="2">
    <location>
        <begin position="1139"/>
        <end position="1149"/>
    </location>
</feature>
<protein>
    <submittedName>
        <fullName evidence="3">Uncharacterized protein</fullName>
    </submittedName>
</protein>
<feature type="compositionally biased region" description="Basic and acidic residues" evidence="2">
    <location>
        <begin position="1033"/>
        <end position="1042"/>
    </location>
</feature>
<feature type="compositionally biased region" description="Polar residues" evidence="2">
    <location>
        <begin position="376"/>
        <end position="389"/>
    </location>
</feature>
<sequence>MTMDHEVVEEGCKNCSALRNEIEKRNTQMEKNNAQQLAGFLTLKQKIIGTDKLIREYQASKGERDILTRKNEEFVHLIDQLHRDLSIRNQEYTQLCASAEQLKKENSEYELKVKQLCDEAQRWKFQAEAGKNFTSQLVEKVKILEKYEEEAKHSATVSREHEKIESRLQVLKGQLKDVRETATKSKKELTKMQKDYKQLMKYSKQWGRLAESQGKLNALQKRFFIKLCNKEDQESVEDVDPETMEASEIDEQSKLLEHLLDDENVSESMTTPMDTLQNDVVKSGGNLSSPSKGRGKSPGNSLFIKQTEQTPVTTQRRRGQICGTSSKIPSPNKTPLDTRMTRARTRTASQNSISLSSDADNALESEKVNSKRSGFGTRSRSVKITQLPGSKSPKLFDTPDPKSITQSTLPESVDDMPCRSLVSMETVLMTEPTIVQDDFRKKDLHESLSSSESEAELPDPLKLFEDNRTVAKISTTSTTESIVGVKPLINLFEPDISDDTSKEQNGKTAKQVDQYVAKEQSEFKTSVNPSALFDFDFDSSSDSDLDMIPVPTCKLSMVTKNDDRNILLNTIPSLTTASSDIAEKTISDPKEKPAIRELPSSPVSGTDTTSNASRSIFALEKNFDMDSPTQDSNATCLQEKMSEFPQLEVAVPATISLDEEQNTVHPESADIQASKSNHGTVLSMDVTGKLHDETLVVESNHDQKLLVASEKNVEESAAMIMEISSEKLDDSSSVLTSDATMNEEKSPERIRPENLASATENSDINSVPSSIFALDMDLDVNSSQPDSVLTNPNSTEETKSEYPNAEVILQTASTVSDEEGGTVVQGSVEDSSSHVCGAVLTVEPNQELRNELLAVETNCESELPFANRENQGESPRVKIDSPVKNHEKEIFGQVDESKESGNKSVTRKSLQESASETGESNINNVARSICGLEVNVDVSSSEPSSDVTNSIDEAKSEFSCTEVVQSSAASLDEEPSAVRGIVNAQDSLINAEANQDLPNEVQEMEAERESELLVVNEEILEEHSRMKVGSPSKRSEEPKSPKIIESTESEEKSLTTKSPQAPASETGDSDTNDAPSSIFALDIDLDISSSKPDSDVKKSNEETKSESLNAEATIPAPVPLDEEPTTPGSVNIQGSKSQPVEETKSELPNREVVLVAPSSLDPVHSNFVPESVKVQETNTGQDGTIVSSVGANKELHNEVPSEGTNGESRILPFCSGDNLEESPNARIDIIAVKEKEQITDQMAGLAENEADPITIGSPRSPAPGTDESDANNVHCSIFGLDADLDISSSEPESDATNFLEEKKLNISNREVTHQRPLSLEETPNTDITESVDIQGTGSHHGCNTVSNVEAKKDLPNQLEKADCITEPPAKIGTIFEESPFTKIDIPSERHEEPSSQLICTSTEGVEKPVTKILQQYPASGARESDVNSVRCSVSAFDVVIDISSSEPESDETKLIEGRKSELGNTEVGSQVPLSFDEDHSTVVPEKINIQDSSSPHCGAVSDVGIDQEHRSKLPLVEGNREISEVTEEVFETLITQKAHVLCADESLSKKTTEDEFDNEAQATSNVIDAQKLSAFHAIPARQTTVASNPLNPSSRMLPDQVLPSNLSAMSEQKLEAGGSRQLDNITPTDIHSPCRFPVADKRDGNPAQKDAHLSPVHRQGSVQESLVSSRINRNVPESATVPQNPQILKAVRTSAFKVPRVPDTPIKAPDVFPINVTENYPWGRGSTQAVKRTAADDEVAVILKQIRTNIIDMPATVSPLPKSPEPQPAISVKIEEPKSRFPILPRCAFNWTCKKLPLNDQLTERFGAYLHPGIY</sequence>
<feature type="compositionally biased region" description="Basic and acidic residues" evidence="2">
    <location>
        <begin position="1092"/>
        <end position="1105"/>
    </location>
</feature>
<feature type="compositionally biased region" description="Basic and acidic residues" evidence="2">
    <location>
        <begin position="742"/>
        <end position="752"/>
    </location>
</feature>
<feature type="compositionally biased region" description="Polar residues" evidence="2">
    <location>
        <begin position="268"/>
        <end position="280"/>
    </location>
</feature>
<dbReference type="EMBL" id="LRGB01003123">
    <property type="protein sequence ID" value="KZS04336.1"/>
    <property type="molecule type" value="Genomic_DNA"/>
</dbReference>
<feature type="region of interest" description="Disordered" evidence="2">
    <location>
        <begin position="727"/>
        <end position="763"/>
    </location>
</feature>
<feature type="region of interest" description="Disordered" evidence="2">
    <location>
        <begin position="588"/>
        <end position="611"/>
    </location>
</feature>
<feature type="compositionally biased region" description="Polar residues" evidence="2">
    <location>
        <begin position="303"/>
        <end position="314"/>
    </location>
</feature>
<feature type="region of interest" description="Disordered" evidence="2">
    <location>
        <begin position="268"/>
        <end position="414"/>
    </location>
</feature>
<feature type="compositionally biased region" description="Polar residues" evidence="2">
    <location>
        <begin position="731"/>
        <end position="740"/>
    </location>
</feature>
<keyword evidence="1" id="KW-0175">Coiled coil</keyword>
<dbReference type="OrthoDB" id="6368736at2759"/>
<feature type="compositionally biased region" description="Polar residues" evidence="2">
    <location>
        <begin position="1126"/>
        <end position="1138"/>
    </location>
</feature>
<feature type="region of interest" description="Disordered" evidence="2">
    <location>
        <begin position="1313"/>
        <end position="1344"/>
    </location>
</feature>
<feature type="compositionally biased region" description="Basic and acidic residues" evidence="2">
    <location>
        <begin position="890"/>
        <end position="901"/>
    </location>
</feature>
<feature type="region of interest" description="Disordered" evidence="2">
    <location>
        <begin position="1610"/>
        <end position="1667"/>
    </location>
</feature>
<organism evidence="3 4">
    <name type="scientific">Daphnia magna</name>
    <dbReference type="NCBI Taxonomy" id="35525"/>
    <lineage>
        <taxon>Eukaryota</taxon>
        <taxon>Metazoa</taxon>
        <taxon>Ecdysozoa</taxon>
        <taxon>Arthropoda</taxon>
        <taxon>Crustacea</taxon>
        <taxon>Branchiopoda</taxon>
        <taxon>Diplostraca</taxon>
        <taxon>Cladocera</taxon>
        <taxon>Anomopoda</taxon>
        <taxon>Daphniidae</taxon>
        <taxon>Daphnia</taxon>
    </lineage>
</organism>
<evidence type="ECO:0000313" key="3">
    <source>
        <dbReference type="EMBL" id="KZS04336.1"/>
    </source>
</evidence>
<feature type="compositionally biased region" description="Polar residues" evidence="2">
    <location>
        <begin position="601"/>
        <end position="611"/>
    </location>
</feature>
<name>A0A164LQH5_9CRUS</name>
<feature type="compositionally biased region" description="Polar residues" evidence="2">
    <location>
        <begin position="322"/>
        <end position="335"/>
    </location>
</feature>
<feature type="region of interest" description="Disordered" evidence="2">
    <location>
        <begin position="890"/>
        <end position="919"/>
    </location>
</feature>
<reference evidence="3 4" key="1">
    <citation type="submission" date="2016-03" db="EMBL/GenBank/DDBJ databases">
        <title>EvidentialGene: Evidence-directed Construction of Genes on Genomes.</title>
        <authorList>
            <person name="Gilbert D.G."/>
            <person name="Choi J.-H."/>
            <person name="Mockaitis K."/>
            <person name="Colbourne J."/>
            <person name="Pfrender M."/>
        </authorList>
    </citation>
    <scope>NUCLEOTIDE SEQUENCE [LARGE SCALE GENOMIC DNA]</scope>
    <source>
        <strain evidence="3 4">Xinb3</strain>
        <tissue evidence="3">Complete organism</tissue>
    </source>
</reference>
<feature type="coiled-coil region" evidence="1">
    <location>
        <begin position="92"/>
        <end position="119"/>
    </location>
</feature>
<accession>A0A164LQH5</accession>
<feature type="compositionally biased region" description="Basic and acidic residues" evidence="2">
    <location>
        <begin position="1638"/>
        <end position="1652"/>
    </location>
</feature>
<feature type="compositionally biased region" description="Polar residues" evidence="2">
    <location>
        <begin position="782"/>
        <end position="795"/>
    </location>
</feature>
<feature type="compositionally biased region" description="Polar residues" evidence="2">
    <location>
        <begin position="1321"/>
        <end position="1344"/>
    </location>
</feature>
<feature type="compositionally biased region" description="Low complexity" evidence="2">
    <location>
        <begin position="288"/>
        <end position="301"/>
    </location>
</feature>
<evidence type="ECO:0000256" key="2">
    <source>
        <dbReference type="SAM" id="MobiDB-lite"/>
    </source>
</evidence>
<keyword evidence="4" id="KW-1185">Reference proteome</keyword>
<feature type="region of interest" description="Disordered" evidence="2">
    <location>
        <begin position="782"/>
        <end position="802"/>
    </location>
</feature>
<evidence type="ECO:0000313" key="4">
    <source>
        <dbReference type="Proteomes" id="UP000076858"/>
    </source>
</evidence>
<feature type="region of interest" description="Disordered" evidence="2">
    <location>
        <begin position="1173"/>
        <end position="1208"/>
    </location>
</feature>
<gene>
    <name evidence="3" type="ORF">APZ42_032615</name>
</gene>
<feature type="compositionally biased region" description="Polar residues" evidence="2">
    <location>
        <begin position="902"/>
        <end position="919"/>
    </location>
</feature>
<feature type="compositionally biased region" description="Polar residues" evidence="2">
    <location>
        <begin position="349"/>
        <end position="359"/>
    </location>
</feature>
<feature type="region of interest" description="Disordered" evidence="2">
    <location>
        <begin position="1020"/>
        <end position="1149"/>
    </location>
</feature>
<evidence type="ECO:0000256" key="1">
    <source>
        <dbReference type="SAM" id="Coils"/>
    </source>
</evidence>
<dbReference type="Proteomes" id="UP000076858">
    <property type="component" value="Unassembled WGS sequence"/>
</dbReference>
<proteinExistence type="predicted"/>